<dbReference type="EMBL" id="JAODAN010000013">
    <property type="protein sequence ID" value="KAK1920722.1"/>
    <property type="molecule type" value="Genomic_DNA"/>
</dbReference>
<name>A0AAD9CSE2_PAPLA</name>
<dbReference type="Proteomes" id="UP001182556">
    <property type="component" value="Unassembled WGS sequence"/>
</dbReference>
<dbReference type="AlphaFoldDB" id="A0AAD9CSE2"/>
<reference evidence="2" key="1">
    <citation type="submission" date="2023-02" db="EMBL/GenBank/DDBJ databases">
        <title>Identification and recombinant expression of a fungal hydrolase from Papiliotrema laurentii that hydrolyzes apple cutin and clears colloidal polyester polyurethane.</title>
        <authorList>
            <consortium name="DOE Joint Genome Institute"/>
            <person name="Roman V.A."/>
            <person name="Bojanowski C."/>
            <person name="Crable B.R."/>
            <person name="Wagner D.N."/>
            <person name="Hung C.S."/>
            <person name="Nadeau L.J."/>
            <person name="Schratz L."/>
            <person name="Haridas S."/>
            <person name="Pangilinan J."/>
            <person name="Lipzen A."/>
            <person name="Na H."/>
            <person name="Yan M."/>
            <person name="Ng V."/>
            <person name="Grigoriev I.V."/>
            <person name="Spatafora J.W."/>
            <person name="Barlow D."/>
            <person name="Biffinger J."/>
            <person name="Kelley-Loughnane N."/>
            <person name="Varaljay V.A."/>
            <person name="Crookes-Goodson W.J."/>
        </authorList>
    </citation>
    <scope>NUCLEOTIDE SEQUENCE</scope>
    <source>
        <strain evidence="2">5307AH</strain>
    </source>
</reference>
<protein>
    <submittedName>
        <fullName evidence="2">Uncharacterized protein</fullName>
    </submittedName>
</protein>
<organism evidence="2 3">
    <name type="scientific">Papiliotrema laurentii</name>
    <name type="common">Cryptococcus laurentii</name>
    <dbReference type="NCBI Taxonomy" id="5418"/>
    <lineage>
        <taxon>Eukaryota</taxon>
        <taxon>Fungi</taxon>
        <taxon>Dikarya</taxon>
        <taxon>Basidiomycota</taxon>
        <taxon>Agaricomycotina</taxon>
        <taxon>Tremellomycetes</taxon>
        <taxon>Tremellales</taxon>
        <taxon>Rhynchogastremaceae</taxon>
        <taxon>Papiliotrema</taxon>
    </lineage>
</organism>
<proteinExistence type="predicted"/>
<evidence type="ECO:0000313" key="3">
    <source>
        <dbReference type="Proteomes" id="UP001182556"/>
    </source>
</evidence>
<evidence type="ECO:0000313" key="1">
    <source>
        <dbReference type="EMBL" id="KAK1920659.1"/>
    </source>
</evidence>
<evidence type="ECO:0000313" key="2">
    <source>
        <dbReference type="EMBL" id="KAK1920722.1"/>
    </source>
</evidence>
<sequence length="65" mass="7203">MDLPGVITMMGHPYLLHPVPHSGPDRRLGSDAFIAPFVIAWVLGPRFFFWESRVTPESAVLPSSV</sequence>
<comment type="caution">
    <text evidence="2">The sequence shown here is derived from an EMBL/GenBank/DDBJ whole genome shotgun (WGS) entry which is preliminary data.</text>
</comment>
<dbReference type="EMBL" id="JAODAN010000014">
    <property type="protein sequence ID" value="KAK1920659.1"/>
    <property type="molecule type" value="Genomic_DNA"/>
</dbReference>
<keyword evidence="3" id="KW-1185">Reference proteome</keyword>
<accession>A0AAD9CSE2</accession>
<gene>
    <name evidence="2" type="ORF">DB88DRAFT_127894</name>
    <name evidence="1" type="ORF">DB88DRAFT_130141</name>
</gene>